<reference evidence="1 2" key="1">
    <citation type="journal article" date="2010" name="Stand. Genomic Sci.">
        <title>Complete genome sequence of Spirochaeta smaragdinae type strain (SEBR 4228).</title>
        <authorList>
            <person name="Mavromatis K."/>
            <person name="Yasawong M."/>
            <person name="Chertkov O."/>
            <person name="Lapidus A."/>
            <person name="Lucas S."/>
            <person name="Nolan M."/>
            <person name="Del Rio T.G."/>
            <person name="Tice H."/>
            <person name="Cheng J.F."/>
            <person name="Pitluck S."/>
            <person name="Liolios K."/>
            <person name="Ivanova N."/>
            <person name="Tapia R."/>
            <person name="Han C."/>
            <person name="Bruce D."/>
            <person name="Goodwin L."/>
            <person name="Pati A."/>
            <person name="Chen A."/>
            <person name="Palaniappan K."/>
            <person name="Land M."/>
            <person name="Hauser L."/>
            <person name="Chang Y.J."/>
            <person name="Jeffries C.D."/>
            <person name="Detter J.C."/>
            <person name="Rohde M."/>
            <person name="Brambilla E."/>
            <person name="Spring S."/>
            <person name="Goker M."/>
            <person name="Sikorski J."/>
            <person name="Woyke T."/>
            <person name="Bristow J."/>
            <person name="Eisen J.A."/>
            <person name="Markowitz V."/>
            <person name="Hugenholtz P."/>
            <person name="Klenk H.P."/>
            <person name="Kyrpides N.C."/>
        </authorList>
    </citation>
    <scope>NUCLEOTIDE SEQUENCE [LARGE SCALE GENOMIC DNA]</scope>
    <source>
        <strain evidence="2">DSM 11293 / JCM 15392 / SEBR 4228</strain>
    </source>
</reference>
<protein>
    <submittedName>
        <fullName evidence="1">Uncharacterized protein</fullName>
    </submittedName>
</protein>
<evidence type="ECO:0000313" key="2">
    <source>
        <dbReference type="Proteomes" id="UP000002318"/>
    </source>
</evidence>
<dbReference type="EMBL" id="CP002116">
    <property type="protein sequence ID" value="ADK79489.1"/>
    <property type="molecule type" value="Genomic_DNA"/>
</dbReference>
<gene>
    <name evidence="1" type="ordered locus">Spirs_0333</name>
</gene>
<dbReference type="OrthoDB" id="1100984at2"/>
<dbReference type="KEGG" id="ssm:Spirs_0333"/>
<evidence type="ECO:0000313" key="1">
    <source>
        <dbReference type="EMBL" id="ADK79489.1"/>
    </source>
</evidence>
<dbReference type="HOGENOM" id="CLU_574790_0_0_12"/>
<accession>E1RAV9</accession>
<dbReference type="RefSeq" id="WP_013252953.1">
    <property type="nucleotide sequence ID" value="NC_014364.1"/>
</dbReference>
<dbReference type="Proteomes" id="UP000002318">
    <property type="component" value="Chromosome"/>
</dbReference>
<proteinExistence type="predicted"/>
<name>E1RAV9_SEDSS</name>
<sequence length="475" mass="56585">MTFGPDLLIRCPGCRNIYIRNSVGSENSLGARYWSDGWNDAPMMPIPPLVAWCEWCHTWFFIEDAEPLVELPFGTEPGEHKVIPVSDSLDVEAYRSVLKQSWSKEREILLRIRLMWGYNHMLRQDRYRKDPATVESHDNLERLADLLDPNRDLLMLAEVHRELGEFPRAKEFAIAVIEAESEELNRTWAMRIIRESERRNIFPVQLNDDELFYHENLLFPECIDAGYYPLPEWEDVFAFADEKKMELTHPFVSVHFSLVGLQGDGWATFFEDGHSSWHYRYDRLFTQEEWRFFLSLSEGARNELIDFWEMKSYQCDQFNQYELNFYYRTLFRLHYGYRQPLEKELYDAHFRKYRKAWAGIRASLSLEEGAPEELLLYWRFFWESFTGRCKLSQIKAELVDKMSSDLAEAQKLVNRRRDFLLNHIDTFEFGDEISDASPRYIGRIPGEFFEKALPGMCSLYFDEEESRFEQYHDEG</sequence>
<dbReference type="AlphaFoldDB" id="E1RAV9"/>
<dbReference type="STRING" id="573413.Spirs_0333"/>
<keyword evidence="2" id="KW-1185">Reference proteome</keyword>
<organism evidence="1 2">
    <name type="scientific">Sediminispirochaeta smaragdinae (strain DSM 11293 / JCM 15392 / SEBR 4228)</name>
    <name type="common">Spirochaeta smaragdinae</name>
    <dbReference type="NCBI Taxonomy" id="573413"/>
    <lineage>
        <taxon>Bacteria</taxon>
        <taxon>Pseudomonadati</taxon>
        <taxon>Spirochaetota</taxon>
        <taxon>Spirochaetia</taxon>
        <taxon>Spirochaetales</taxon>
        <taxon>Spirochaetaceae</taxon>
        <taxon>Sediminispirochaeta</taxon>
    </lineage>
</organism>